<dbReference type="OrthoDB" id="2622240at2"/>
<name>A0A398CVJ5_9BACL</name>
<accession>A0A398CVJ5</accession>
<dbReference type="AlphaFoldDB" id="A0A398CVJ5"/>
<keyword evidence="1" id="KW-1133">Transmembrane helix</keyword>
<keyword evidence="3" id="KW-1185">Reference proteome</keyword>
<evidence type="ECO:0000313" key="2">
    <source>
        <dbReference type="EMBL" id="RIE03034.1"/>
    </source>
</evidence>
<reference evidence="2 3" key="1">
    <citation type="submission" date="2018-09" db="EMBL/GenBank/DDBJ databases">
        <title>Cohnella cavernae sp. nov., isolated from a karst cave.</title>
        <authorList>
            <person name="Zhu H."/>
        </authorList>
    </citation>
    <scope>NUCLEOTIDE SEQUENCE [LARGE SCALE GENOMIC DNA]</scope>
    <source>
        <strain evidence="2 3">K2E09-144</strain>
    </source>
</reference>
<feature type="transmembrane region" description="Helical" evidence="1">
    <location>
        <begin position="52"/>
        <end position="69"/>
    </location>
</feature>
<proteinExistence type="predicted"/>
<keyword evidence="1" id="KW-0812">Transmembrane</keyword>
<dbReference type="EMBL" id="QXJM01000039">
    <property type="protein sequence ID" value="RIE03034.1"/>
    <property type="molecule type" value="Genomic_DNA"/>
</dbReference>
<sequence length="83" mass="9711">MRYTLTLACTIIGIALCLFNYSGYDPHNIFFLMFSVPTWFVELFGDIHRVNLWTLYVLTVISYAVIGYLCDRGIAKIRTWKHL</sequence>
<gene>
    <name evidence="2" type="ORF">D3H35_20810</name>
</gene>
<protein>
    <submittedName>
        <fullName evidence="2">Uncharacterized protein</fullName>
    </submittedName>
</protein>
<organism evidence="2 3">
    <name type="scientific">Cohnella faecalis</name>
    <dbReference type="NCBI Taxonomy" id="2315694"/>
    <lineage>
        <taxon>Bacteria</taxon>
        <taxon>Bacillati</taxon>
        <taxon>Bacillota</taxon>
        <taxon>Bacilli</taxon>
        <taxon>Bacillales</taxon>
        <taxon>Paenibacillaceae</taxon>
        <taxon>Cohnella</taxon>
    </lineage>
</organism>
<evidence type="ECO:0000313" key="3">
    <source>
        <dbReference type="Proteomes" id="UP000266340"/>
    </source>
</evidence>
<dbReference type="RefSeq" id="WP_119151061.1">
    <property type="nucleotide sequence ID" value="NZ_JBHSOV010000042.1"/>
</dbReference>
<comment type="caution">
    <text evidence="2">The sequence shown here is derived from an EMBL/GenBank/DDBJ whole genome shotgun (WGS) entry which is preliminary data.</text>
</comment>
<evidence type="ECO:0000256" key="1">
    <source>
        <dbReference type="SAM" id="Phobius"/>
    </source>
</evidence>
<keyword evidence="1" id="KW-0472">Membrane</keyword>
<dbReference type="Proteomes" id="UP000266340">
    <property type="component" value="Unassembled WGS sequence"/>
</dbReference>